<proteinExistence type="predicted"/>
<name>A0A110B1C7_9SPHI</name>
<dbReference type="EMBL" id="AP017313">
    <property type="protein sequence ID" value="BAU52938.1"/>
    <property type="molecule type" value="Genomic_DNA"/>
</dbReference>
<dbReference type="AlphaFoldDB" id="A0A110B1C7"/>
<evidence type="ECO:0000259" key="1">
    <source>
        <dbReference type="Pfam" id="PF13810"/>
    </source>
</evidence>
<evidence type="ECO:0000313" key="3">
    <source>
        <dbReference type="Proteomes" id="UP000218263"/>
    </source>
</evidence>
<dbReference type="KEGG" id="mgot:MgSA37_01102"/>
<reference evidence="2 3" key="1">
    <citation type="submission" date="2015-12" db="EMBL/GenBank/DDBJ databases">
        <title>Genome sequence of Mucilaginibacter gotjawali.</title>
        <authorList>
            <person name="Lee J.S."/>
            <person name="Lee K.C."/>
            <person name="Kim K.K."/>
            <person name="Lee B.W."/>
        </authorList>
    </citation>
    <scope>NUCLEOTIDE SEQUENCE [LARGE SCALE GENOMIC DNA]</scope>
    <source>
        <strain evidence="2 3">SA3-7</strain>
    </source>
</reference>
<sequence length="399" mass="44329">MKKLSLIILSGVFVFCFTGVKGQAVSDKKTADLEHINFTVEPAPEWSGLLKRDSGWFGGDGIYTMRLNGVRGPAATPNDKILFLFSDSMIGEIRDHTMLPGYKMIHNSVAVLSGDKPVAQKMLFSWAKDTAGQAESIFVPHTPKTQNGDYYWLGDGFVNQELGNAIYIFGYRVRNVSDGAFGFKEVGNTLIKIPAGSVSPYLNQQQMDTPFFLTDSAGDSGSFGAGIYVNTKKAGALHPDGYIYVYGVRGMAKRLMIARVLPKDFEHFEKWTYWDGAKWVTEINKVADVTKDVSNELSLTALPDGRYALVFQLDGMTTTVGMRIGATPYGPFGPVIKLWDCKPDLLKNTYLVYNAKAHPSISNPGELLISYNINSTEFIKDLTTDPNLYRPRFIRVRFK</sequence>
<accession>A0A110B1C7</accession>
<dbReference type="OrthoDB" id="9765957at2"/>
<gene>
    <name evidence="2" type="ORF">MgSA37_01102</name>
</gene>
<protein>
    <recommendedName>
        <fullName evidence="1">DUF4185 domain-containing protein</fullName>
    </recommendedName>
</protein>
<evidence type="ECO:0000313" key="2">
    <source>
        <dbReference type="EMBL" id="BAU52938.1"/>
    </source>
</evidence>
<organism evidence="2 3">
    <name type="scientific">Mucilaginibacter gotjawali</name>
    <dbReference type="NCBI Taxonomy" id="1550579"/>
    <lineage>
        <taxon>Bacteria</taxon>
        <taxon>Pseudomonadati</taxon>
        <taxon>Bacteroidota</taxon>
        <taxon>Sphingobacteriia</taxon>
        <taxon>Sphingobacteriales</taxon>
        <taxon>Sphingobacteriaceae</taxon>
        <taxon>Mucilaginibacter</taxon>
    </lineage>
</organism>
<keyword evidence="3" id="KW-1185">Reference proteome</keyword>
<dbReference type="RefSeq" id="WP_096350202.1">
    <property type="nucleotide sequence ID" value="NZ_AP017313.1"/>
</dbReference>
<dbReference type="InterPro" id="IPR025442">
    <property type="entry name" value="DUF4185"/>
</dbReference>
<dbReference type="Proteomes" id="UP000218263">
    <property type="component" value="Chromosome"/>
</dbReference>
<feature type="domain" description="DUF4185" evidence="1">
    <location>
        <begin position="232"/>
        <end position="335"/>
    </location>
</feature>
<dbReference type="Pfam" id="PF13810">
    <property type="entry name" value="DUF4185"/>
    <property type="match status" value="1"/>
</dbReference>